<feature type="compositionally biased region" description="Low complexity" evidence="3">
    <location>
        <begin position="12"/>
        <end position="29"/>
    </location>
</feature>
<feature type="region of interest" description="Disordered" evidence="3">
    <location>
        <begin position="323"/>
        <end position="364"/>
    </location>
</feature>
<evidence type="ECO:0000313" key="5">
    <source>
        <dbReference type="EMBL" id="CAK7271696.1"/>
    </source>
</evidence>
<dbReference type="PANTHER" id="PTHR42919:SF8">
    <property type="entry name" value="N-ALPHA-ACETYLTRANSFERASE 50"/>
    <property type="match status" value="1"/>
</dbReference>
<evidence type="ECO:0000259" key="4">
    <source>
        <dbReference type="PROSITE" id="PS51186"/>
    </source>
</evidence>
<evidence type="ECO:0000313" key="6">
    <source>
        <dbReference type="Proteomes" id="UP001642501"/>
    </source>
</evidence>
<protein>
    <recommendedName>
        <fullName evidence="4">N-acetyltransferase domain-containing protein</fullName>
    </recommendedName>
</protein>
<organism evidence="5 6">
    <name type="scientific">Sporothrix epigloea</name>
    <dbReference type="NCBI Taxonomy" id="1892477"/>
    <lineage>
        <taxon>Eukaryota</taxon>
        <taxon>Fungi</taxon>
        <taxon>Dikarya</taxon>
        <taxon>Ascomycota</taxon>
        <taxon>Pezizomycotina</taxon>
        <taxon>Sordariomycetes</taxon>
        <taxon>Sordariomycetidae</taxon>
        <taxon>Ophiostomatales</taxon>
        <taxon>Ophiostomataceae</taxon>
        <taxon>Sporothrix</taxon>
    </lineage>
</organism>
<feature type="compositionally biased region" description="Low complexity" evidence="3">
    <location>
        <begin position="402"/>
        <end position="413"/>
    </location>
</feature>
<evidence type="ECO:0000256" key="2">
    <source>
        <dbReference type="ARBA" id="ARBA00023315"/>
    </source>
</evidence>
<sequence>MPNQRSILSFFTSPTSSVSSTSSPCSTDSKPPPQLSRPAQQPPLPPPPALSASRFIQPPSARNGAPAYVPPPGMTIKRQGGSPAPNLDLPPITPAYCQSILQATGAIEDADGNLVMPMSTSSPLSKTAQNKIVFPRDIHIPNLVSVNGILLPMRYPDSFYKFVADRTRIASLFNRVILGDDGEVVGGVVCRLEPSPFVTDGGNGLAVYIQSLALLSPYRGRGLMAAVLESIEATALELSKAAATTFLATTGPIGSLFAHVWTEHDDALQWYAARHFVRQGDAPIENYYFSLRPGTAWMVRRDLTAVTGGDKGIVSQLIAQQTLQKSRGAPTPSAAIAPDQLSRSATSQSYQNKGPESDWNDMPADMLTSASASVASSRNPSRKASRLNLKSGCLAAVDGDASTTSPPSGSGLLSPPPTLPNDSQTSLQSSGSTGRKKRERAYPAAMFQ</sequence>
<dbReference type="PANTHER" id="PTHR42919">
    <property type="entry name" value="N-ALPHA-ACETYLTRANSFERASE"/>
    <property type="match status" value="1"/>
</dbReference>
<feature type="compositionally biased region" description="Polar residues" evidence="3">
    <location>
        <begin position="1"/>
        <end position="11"/>
    </location>
</feature>
<dbReference type="InterPro" id="IPR016181">
    <property type="entry name" value="Acyl_CoA_acyltransferase"/>
</dbReference>
<feature type="region of interest" description="Disordered" evidence="3">
    <location>
        <begin position="397"/>
        <end position="448"/>
    </location>
</feature>
<evidence type="ECO:0000256" key="3">
    <source>
        <dbReference type="SAM" id="MobiDB-lite"/>
    </source>
</evidence>
<gene>
    <name evidence="5" type="ORF">SEPCBS57363_004753</name>
</gene>
<dbReference type="CDD" id="cd04301">
    <property type="entry name" value="NAT_SF"/>
    <property type="match status" value="1"/>
</dbReference>
<dbReference type="Pfam" id="PF00583">
    <property type="entry name" value="Acetyltransf_1"/>
    <property type="match status" value="1"/>
</dbReference>
<feature type="compositionally biased region" description="Low complexity" evidence="3">
    <location>
        <begin position="423"/>
        <end position="433"/>
    </location>
</feature>
<keyword evidence="2" id="KW-0012">Acyltransferase</keyword>
<accession>A0ABP0DXN6</accession>
<comment type="caution">
    <text evidence="5">The sequence shown here is derived from an EMBL/GenBank/DDBJ whole genome shotgun (WGS) entry which is preliminary data.</text>
</comment>
<feature type="compositionally biased region" description="Polar residues" evidence="3">
    <location>
        <begin position="341"/>
        <end position="354"/>
    </location>
</feature>
<dbReference type="InterPro" id="IPR000182">
    <property type="entry name" value="GNAT_dom"/>
</dbReference>
<evidence type="ECO:0000256" key="1">
    <source>
        <dbReference type="ARBA" id="ARBA00022679"/>
    </source>
</evidence>
<dbReference type="Proteomes" id="UP001642501">
    <property type="component" value="Unassembled WGS sequence"/>
</dbReference>
<dbReference type="SUPFAM" id="SSF55729">
    <property type="entry name" value="Acyl-CoA N-acyltransferases (Nat)"/>
    <property type="match status" value="1"/>
</dbReference>
<feature type="compositionally biased region" description="Pro residues" evidence="3">
    <location>
        <begin position="30"/>
        <end position="49"/>
    </location>
</feature>
<feature type="domain" description="N-acetyltransferase" evidence="4">
    <location>
        <begin position="130"/>
        <end position="304"/>
    </location>
</feature>
<dbReference type="PROSITE" id="PS51186">
    <property type="entry name" value="GNAT"/>
    <property type="match status" value="1"/>
</dbReference>
<keyword evidence="1" id="KW-0808">Transferase</keyword>
<reference evidence="5 6" key="1">
    <citation type="submission" date="2024-01" db="EMBL/GenBank/DDBJ databases">
        <authorList>
            <person name="Allen C."/>
            <person name="Tagirdzhanova G."/>
        </authorList>
    </citation>
    <scope>NUCLEOTIDE SEQUENCE [LARGE SCALE GENOMIC DNA]</scope>
    <source>
        <strain evidence="5 6">CBS 573.63</strain>
    </source>
</reference>
<dbReference type="InterPro" id="IPR051556">
    <property type="entry name" value="N-term/lysine_N-AcTrnsfr"/>
</dbReference>
<dbReference type="Gene3D" id="3.40.630.30">
    <property type="match status" value="1"/>
</dbReference>
<name>A0ABP0DXN6_9PEZI</name>
<feature type="region of interest" description="Disordered" evidence="3">
    <location>
        <begin position="1"/>
        <end position="87"/>
    </location>
</feature>
<keyword evidence="6" id="KW-1185">Reference proteome</keyword>
<dbReference type="EMBL" id="CAWUOM010000093">
    <property type="protein sequence ID" value="CAK7271696.1"/>
    <property type="molecule type" value="Genomic_DNA"/>
</dbReference>
<proteinExistence type="predicted"/>